<proteinExistence type="predicted"/>
<dbReference type="Pfam" id="PF04351">
    <property type="entry name" value="PilP"/>
    <property type="match status" value="1"/>
</dbReference>
<dbReference type="Gene3D" id="2.30.30.830">
    <property type="match status" value="1"/>
</dbReference>
<evidence type="ECO:0000313" key="1">
    <source>
        <dbReference type="EMBL" id="VAX03256.1"/>
    </source>
</evidence>
<dbReference type="PIRSF" id="PIRSF016481">
    <property type="entry name" value="Pilus_assembly_PilP"/>
    <property type="match status" value="1"/>
</dbReference>
<sequence length="190" mass="21023">MNHNAPTRAQYPASRRATPAGRWCILALLSVVGLSGCGGKNTDDLKTYIQEIEQRQKSNIPPLPELLEYETFTYDESSLRDPFEAPEKAKANAQSPDTGLQPDLNREREVLEHFSLGSLGMVGSIEKKGRRWALIIAPDGTLHRTTTGQHMGQDNGEVINITETQVELKEIVPDGLGGWIERRTTLAVSE</sequence>
<protein>
    <recommendedName>
        <fullName evidence="2">Type IV pilus biogenesis protein PilP</fullName>
    </recommendedName>
</protein>
<accession>A0A3B1ABZ8</accession>
<evidence type="ECO:0008006" key="2">
    <source>
        <dbReference type="Google" id="ProtNLM"/>
    </source>
</evidence>
<organism evidence="1">
    <name type="scientific">hydrothermal vent metagenome</name>
    <dbReference type="NCBI Taxonomy" id="652676"/>
    <lineage>
        <taxon>unclassified sequences</taxon>
        <taxon>metagenomes</taxon>
        <taxon>ecological metagenomes</taxon>
    </lineage>
</organism>
<reference evidence="1" key="1">
    <citation type="submission" date="2018-06" db="EMBL/GenBank/DDBJ databases">
        <authorList>
            <person name="Zhirakovskaya E."/>
        </authorList>
    </citation>
    <scope>NUCLEOTIDE SEQUENCE</scope>
</reference>
<dbReference type="InterPro" id="IPR007446">
    <property type="entry name" value="PilP"/>
</dbReference>
<gene>
    <name evidence="1" type="ORF">MNBD_GAMMA20-2330</name>
</gene>
<name>A0A3B1ABZ8_9ZZZZ</name>
<dbReference type="EMBL" id="UOFU01000317">
    <property type="protein sequence ID" value="VAX03256.1"/>
    <property type="molecule type" value="Genomic_DNA"/>
</dbReference>
<dbReference type="AlphaFoldDB" id="A0A3B1ABZ8"/>